<sequence>MTSRLQTRLTCHRFYQPLQDSGRGERAGALRRERISHPEYRSRARGLQREVKARVREFRNESWSDHGGNQTIPQSVWAVTKGSKPRDIPYTPPKPDNSVAIDDAEIAECLADSIETQCSHFPPHDIAHISRIEKKVLQNFPRTKDDLAPVSLSEVQTLVKSLNTRKAPGPRCDHLLGKGLIIDEQFGFRPAHSCPARASPPLSRQTDISHLGMSALTRQDVLSEQEFLKAPPSLLYLAYKRCTATVAVWRPTRVIRGRYRALYGNRLEHLIHSPPRGPLTS</sequence>
<name>A0A4C1SYJ8_EUMVA</name>
<evidence type="ECO:0000256" key="1">
    <source>
        <dbReference type="SAM" id="MobiDB-lite"/>
    </source>
</evidence>
<evidence type="ECO:0000313" key="2">
    <source>
        <dbReference type="EMBL" id="GBP07272.1"/>
    </source>
</evidence>
<organism evidence="2 3">
    <name type="scientific">Eumeta variegata</name>
    <name type="common">Bagworm moth</name>
    <name type="synonym">Eumeta japonica</name>
    <dbReference type="NCBI Taxonomy" id="151549"/>
    <lineage>
        <taxon>Eukaryota</taxon>
        <taxon>Metazoa</taxon>
        <taxon>Ecdysozoa</taxon>
        <taxon>Arthropoda</taxon>
        <taxon>Hexapoda</taxon>
        <taxon>Insecta</taxon>
        <taxon>Pterygota</taxon>
        <taxon>Neoptera</taxon>
        <taxon>Endopterygota</taxon>
        <taxon>Lepidoptera</taxon>
        <taxon>Glossata</taxon>
        <taxon>Ditrysia</taxon>
        <taxon>Tineoidea</taxon>
        <taxon>Psychidae</taxon>
        <taxon>Oiketicinae</taxon>
        <taxon>Eumeta</taxon>
    </lineage>
</organism>
<comment type="caution">
    <text evidence="2">The sequence shown here is derived from an EMBL/GenBank/DDBJ whole genome shotgun (WGS) entry which is preliminary data.</text>
</comment>
<evidence type="ECO:0000313" key="3">
    <source>
        <dbReference type="Proteomes" id="UP000299102"/>
    </source>
</evidence>
<dbReference type="EMBL" id="BGZK01004158">
    <property type="protein sequence ID" value="GBP07272.1"/>
    <property type="molecule type" value="Genomic_DNA"/>
</dbReference>
<protein>
    <submittedName>
        <fullName evidence="2">Uncharacterized protein</fullName>
    </submittedName>
</protein>
<feature type="region of interest" description="Disordered" evidence="1">
    <location>
        <begin position="20"/>
        <end position="46"/>
    </location>
</feature>
<keyword evidence="3" id="KW-1185">Reference proteome</keyword>
<gene>
    <name evidence="2" type="ORF">EVAR_91907_1</name>
</gene>
<accession>A0A4C1SYJ8</accession>
<dbReference type="Proteomes" id="UP000299102">
    <property type="component" value="Unassembled WGS sequence"/>
</dbReference>
<dbReference type="OrthoDB" id="10050074at2759"/>
<dbReference type="AlphaFoldDB" id="A0A4C1SYJ8"/>
<feature type="compositionally biased region" description="Basic and acidic residues" evidence="1">
    <location>
        <begin position="22"/>
        <end position="46"/>
    </location>
</feature>
<reference evidence="2 3" key="1">
    <citation type="journal article" date="2019" name="Commun. Biol.">
        <title>The bagworm genome reveals a unique fibroin gene that provides high tensile strength.</title>
        <authorList>
            <person name="Kono N."/>
            <person name="Nakamura H."/>
            <person name="Ohtoshi R."/>
            <person name="Tomita M."/>
            <person name="Numata K."/>
            <person name="Arakawa K."/>
        </authorList>
    </citation>
    <scope>NUCLEOTIDE SEQUENCE [LARGE SCALE GENOMIC DNA]</scope>
</reference>
<proteinExistence type="predicted"/>